<dbReference type="Proteomes" id="UP000002016">
    <property type="component" value="Chromosome"/>
</dbReference>
<sequence length="374" mass="43003">MILSINLYAAIDLPGKDPDQSWQELVEQIKRSPDSTVVLYEGPKISAKRRLAEFDDLKLAVINEDIDGFIKSLSDSVDLQIDAIKEVFLIFPQFEKYSMEFESGNFETLYKIKSLWKIGIKLTAPDGFGKWLVENFLKDPYFFDWNLLGFLKNLTNADKVALEIADVCNIYKYQEDLYPFLHRLFGITSQIGNVQPSYLQNQIDLYISLLTRIERSDGSSLTADQLFQMISDFDNLTIEKNDLRKRLSFLIQSAQQTGKKFSEISSRDSQIAALLKKSHSENHSGMKILIAGFVMIIVILMAFDRLRLRIFIILGAKKAAMKICKKILLKDPSNLKIRFSLAMLYEQLGDVEQALKEYQCIKDLSRMLKKEEND</sequence>
<keyword evidence="1" id="KW-0472">Membrane</keyword>
<protein>
    <recommendedName>
        <fullName evidence="4">Tetratricopeptide repeat protein</fullName>
    </recommendedName>
</protein>
<dbReference type="STRING" id="416591.Tlet_1904"/>
<evidence type="ECO:0000313" key="2">
    <source>
        <dbReference type="EMBL" id="ABV34458.1"/>
    </source>
</evidence>
<organism evidence="2 3">
    <name type="scientific">Pseudothermotoga lettingae (strain ATCC BAA-301 / DSM 14385 / NBRC 107922 / TMO)</name>
    <name type="common">Thermotoga lettingae</name>
    <dbReference type="NCBI Taxonomy" id="416591"/>
    <lineage>
        <taxon>Bacteria</taxon>
        <taxon>Thermotogati</taxon>
        <taxon>Thermotogota</taxon>
        <taxon>Thermotogae</taxon>
        <taxon>Thermotogales</taxon>
        <taxon>Thermotogaceae</taxon>
        <taxon>Pseudothermotoga</taxon>
    </lineage>
</organism>
<evidence type="ECO:0008006" key="4">
    <source>
        <dbReference type="Google" id="ProtNLM"/>
    </source>
</evidence>
<name>A8F8H4_PSELT</name>
<evidence type="ECO:0000256" key="1">
    <source>
        <dbReference type="SAM" id="Phobius"/>
    </source>
</evidence>
<dbReference type="HOGENOM" id="CLU_721335_0_0_0"/>
<dbReference type="KEGG" id="tle:Tlet_1904"/>
<dbReference type="EMBL" id="CP000812">
    <property type="protein sequence ID" value="ABV34458.1"/>
    <property type="molecule type" value="Genomic_DNA"/>
</dbReference>
<accession>A8F8H4</accession>
<proteinExistence type="predicted"/>
<keyword evidence="1" id="KW-0812">Transmembrane</keyword>
<keyword evidence="1" id="KW-1133">Transmembrane helix</keyword>
<dbReference type="Gene3D" id="1.25.40.10">
    <property type="entry name" value="Tetratricopeptide repeat domain"/>
    <property type="match status" value="1"/>
</dbReference>
<reference evidence="2 3" key="2">
    <citation type="journal article" date="2009" name="Proc. Natl. Acad. Sci. U.S.A.">
        <title>On the chimeric nature, thermophilic origin, and phylogenetic placement of the Thermotogales.</title>
        <authorList>
            <person name="Zhaxybayeva O."/>
            <person name="Swithers K.S."/>
            <person name="Lapierre P."/>
            <person name="Fournier G.P."/>
            <person name="Bickhart D.M."/>
            <person name="DeBoy R.T."/>
            <person name="Nelson K.E."/>
            <person name="Nesbo C.L."/>
            <person name="Doolittle W.F."/>
            <person name="Gogarten J.P."/>
            <person name="Noll K.M."/>
        </authorList>
    </citation>
    <scope>NUCLEOTIDE SEQUENCE [LARGE SCALE GENOMIC DNA]</scope>
    <source>
        <strain evidence="3">ATCC BAA-301 / DSM 14385 / NBRC 107922 / TMO</strain>
    </source>
</reference>
<gene>
    <name evidence="2" type="ordered locus">Tlet_1904</name>
</gene>
<dbReference type="SUPFAM" id="SSF48452">
    <property type="entry name" value="TPR-like"/>
    <property type="match status" value="1"/>
</dbReference>
<keyword evidence="3" id="KW-1185">Reference proteome</keyword>
<evidence type="ECO:0000313" key="3">
    <source>
        <dbReference type="Proteomes" id="UP000002016"/>
    </source>
</evidence>
<dbReference type="AlphaFoldDB" id="A8F8H4"/>
<reference evidence="2 3" key="1">
    <citation type="submission" date="2007-08" db="EMBL/GenBank/DDBJ databases">
        <title>Complete sequence of Thermotoga lettingae TMO.</title>
        <authorList>
            <consortium name="US DOE Joint Genome Institute"/>
            <person name="Copeland A."/>
            <person name="Lucas S."/>
            <person name="Lapidus A."/>
            <person name="Barry K."/>
            <person name="Glavina del Rio T."/>
            <person name="Dalin E."/>
            <person name="Tice H."/>
            <person name="Pitluck S."/>
            <person name="Foster B."/>
            <person name="Bruce D."/>
            <person name="Schmutz J."/>
            <person name="Larimer F."/>
            <person name="Land M."/>
            <person name="Hauser L."/>
            <person name="Kyrpides N."/>
            <person name="Mikhailova N."/>
            <person name="Nelson K."/>
            <person name="Gogarten J.P."/>
            <person name="Noll K."/>
            <person name="Richardson P."/>
        </authorList>
    </citation>
    <scope>NUCLEOTIDE SEQUENCE [LARGE SCALE GENOMIC DNA]</scope>
    <source>
        <strain evidence="3">ATCC BAA-301 / DSM 14385 / NBRC 107922 / TMO</strain>
    </source>
</reference>
<feature type="transmembrane region" description="Helical" evidence="1">
    <location>
        <begin position="285"/>
        <end position="303"/>
    </location>
</feature>
<dbReference type="InterPro" id="IPR011990">
    <property type="entry name" value="TPR-like_helical_dom_sf"/>
</dbReference>